<gene>
    <name evidence="2" type="ORF">BDV36DRAFT_252750</name>
</gene>
<evidence type="ECO:0000313" key="2">
    <source>
        <dbReference type="EMBL" id="KAE8418984.1"/>
    </source>
</evidence>
<evidence type="ECO:0008006" key="4">
    <source>
        <dbReference type="Google" id="ProtNLM"/>
    </source>
</evidence>
<evidence type="ECO:0000256" key="1">
    <source>
        <dbReference type="SAM" id="SignalP"/>
    </source>
</evidence>
<feature type="signal peptide" evidence="1">
    <location>
        <begin position="1"/>
        <end position="19"/>
    </location>
</feature>
<accession>A0ABQ6WPD1</accession>
<reference evidence="2 3" key="1">
    <citation type="submission" date="2019-04" db="EMBL/GenBank/DDBJ databases">
        <authorList>
            <consortium name="DOE Joint Genome Institute"/>
            <person name="Mondo S."/>
            <person name="Kjaerbolling I."/>
            <person name="Vesth T."/>
            <person name="Frisvad J.C."/>
            <person name="Nybo J.L."/>
            <person name="Theobald S."/>
            <person name="Kildgaard S."/>
            <person name="Isbrandt T."/>
            <person name="Kuo A."/>
            <person name="Sato A."/>
            <person name="Lyhne E.K."/>
            <person name="Kogle M.E."/>
            <person name="Wiebenga A."/>
            <person name="Kun R.S."/>
            <person name="Lubbers R.J."/>
            <person name="Makela M.R."/>
            <person name="Barry K."/>
            <person name="Chovatia M."/>
            <person name="Clum A."/>
            <person name="Daum C."/>
            <person name="Haridas S."/>
            <person name="He G."/>
            <person name="LaButti K."/>
            <person name="Lipzen A."/>
            <person name="Riley R."/>
            <person name="Salamov A."/>
            <person name="Simmons B.A."/>
            <person name="Magnuson J.K."/>
            <person name="Henrissat B."/>
            <person name="Mortensen U.H."/>
            <person name="Larsen T.O."/>
            <person name="Devries R.P."/>
            <person name="Grigoriev I.V."/>
            <person name="Machida M."/>
            <person name="Baker S.E."/>
            <person name="Andersen M.R."/>
            <person name="Cantor M.N."/>
            <person name="Hua S.X."/>
        </authorList>
    </citation>
    <scope>NUCLEOTIDE SEQUENCE [LARGE SCALE GENOMIC DNA]</scope>
    <source>
        <strain evidence="2 3">CBS 117616</strain>
    </source>
</reference>
<protein>
    <recommendedName>
        <fullName evidence="4">Secreted protein</fullName>
    </recommendedName>
</protein>
<proteinExistence type="predicted"/>
<sequence length="79" mass="9050">MKKSGWAIDWLWLCATAWSWRSPDQHESRSVPTPSLRASTPRRYISEDAAWIHKERTDIQAVTCTNNLASSKLLVHSGR</sequence>
<feature type="chain" id="PRO_5046732782" description="Secreted protein" evidence="1">
    <location>
        <begin position="20"/>
        <end position="79"/>
    </location>
</feature>
<keyword evidence="3" id="KW-1185">Reference proteome</keyword>
<keyword evidence="1" id="KW-0732">Signal</keyword>
<name>A0ABQ6WPD1_9EURO</name>
<evidence type="ECO:0000313" key="3">
    <source>
        <dbReference type="Proteomes" id="UP000325395"/>
    </source>
</evidence>
<dbReference type="EMBL" id="ML735721">
    <property type="protein sequence ID" value="KAE8418984.1"/>
    <property type="molecule type" value="Genomic_DNA"/>
</dbReference>
<organism evidence="2 3">
    <name type="scientific">Aspergillus pseudocaelatus</name>
    <dbReference type="NCBI Taxonomy" id="1825620"/>
    <lineage>
        <taxon>Eukaryota</taxon>
        <taxon>Fungi</taxon>
        <taxon>Dikarya</taxon>
        <taxon>Ascomycota</taxon>
        <taxon>Pezizomycotina</taxon>
        <taxon>Eurotiomycetes</taxon>
        <taxon>Eurotiomycetidae</taxon>
        <taxon>Eurotiales</taxon>
        <taxon>Aspergillaceae</taxon>
        <taxon>Aspergillus</taxon>
        <taxon>Aspergillus subgen. Circumdati</taxon>
    </lineage>
</organism>
<dbReference type="Proteomes" id="UP000325395">
    <property type="component" value="Unassembled WGS sequence"/>
</dbReference>